<feature type="domain" description="HAMP" evidence="19">
    <location>
        <begin position="219"/>
        <end position="277"/>
    </location>
</feature>
<dbReference type="SMART" id="SM00065">
    <property type="entry name" value="GAF"/>
    <property type="match status" value="1"/>
</dbReference>
<dbReference type="GO" id="GO:0005524">
    <property type="term" value="F:ATP binding"/>
    <property type="evidence" value="ECO:0007669"/>
    <property type="project" value="UniProtKB-KW"/>
</dbReference>
<evidence type="ECO:0000256" key="4">
    <source>
        <dbReference type="ARBA" id="ARBA00012438"/>
    </source>
</evidence>
<evidence type="ECO:0000256" key="7">
    <source>
        <dbReference type="ARBA" id="ARBA00022679"/>
    </source>
</evidence>
<dbReference type="GO" id="GO:0000155">
    <property type="term" value="F:phosphorelay sensor kinase activity"/>
    <property type="evidence" value="ECO:0007669"/>
    <property type="project" value="InterPro"/>
</dbReference>
<evidence type="ECO:0000259" key="19">
    <source>
        <dbReference type="PROSITE" id="PS50885"/>
    </source>
</evidence>
<evidence type="ECO:0000256" key="16">
    <source>
        <dbReference type="SAM" id="Phobius"/>
    </source>
</evidence>
<dbReference type="PANTHER" id="PTHR43047">
    <property type="entry name" value="TWO-COMPONENT HISTIDINE PROTEIN KINASE"/>
    <property type="match status" value="1"/>
</dbReference>
<dbReference type="CDD" id="cd19410">
    <property type="entry name" value="HK9-like_sensor"/>
    <property type="match status" value="1"/>
</dbReference>
<dbReference type="Pfam" id="PF05227">
    <property type="entry name" value="CHASE3"/>
    <property type="match status" value="1"/>
</dbReference>
<dbReference type="PROSITE" id="PS50885">
    <property type="entry name" value="HAMP"/>
    <property type="match status" value="1"/>
</dbReference>
<dbReference type="Pfam" id="PF00072">
    <property type="entry name" value="Response_reg"/>
    <property type="match status" value="1"/>
</dbReference>
<dbReference type="PROSITE" id="PS50109">
    <property type="entry name" value="HIS_KIN"/>
    <property type="match status" value="1"/>
</dbReference>
<feature type="coiled-coil region" evidence="15">
    <location>
        <begin position="440"/>
        <end position="509"/>
    </location>
</feature>
<dbReference type="RefSeq" id="WP_101808127.1">
    <property type="nucleotide sequence ID" value="NZ_NFEZ01000003.1"/>
</dbReference>
<reference evidence="20 21" key="1">
    <citation type="submission" date="2017-05" db="EMBL/GenBank/DDBJ databases">
        <title>Functional genome analysis of Paenibacillus pasadenensis strain R16: insights on endophytic life style and antifungal activity.</title>
        <authorList>
            <person name="Passera A."/>
            <person name="Marcolungo L."/>
            <person name="Casati P."/>
            <person name="Brasca M."/>
            <person name="Quaglino F."/>
            <person name="Delledonne M."/>
        </authorList>
    </citation>
    <scope>NUCLEOTIDE SEQUENCE [LARGE SCALE GENOMIC DNA]</scope>
    <source>
        <strain evidence="20 21">R16</strain>
    </source>
</reference>
<keyword evidence="10" id="KW-0067">ATP-binding</keyword>
<keyword evidence="15" id="KW-0175">Coiled coil</keyword>
<dbReference type="PROSITE" id="PS50110">
    <property type="entry name" value="RESPONSE_REGULATORY"/>
    <property type="match status" value="1"/>
</dbReference>
<proteinExistence type="inferred from homology"/>
<evidence type="ECO:0000313" key="20">
    <source>
        <dbReference type="EMBL" id="PLT47488.1"/>
    </source>
</evidence>
<dbReference type="InterPro" id="IPR011006">
    <property type="entry name" value="CheY-like_superfamily"/>
</dbReference>
<evidence type="ECO:0000313" key="21">
    <source>
        <dbReference type="Proteomes" id="UP000234789"/>
    </source>
</evidence>
<evidence type="ECO:0000256" key="12">
    <source>
        <dbReference type="ARBA" id="ARBA00023136"/>
    </source>
</evidence>
<dbReference type="Pfam" id="PF13185">
    <property type="entry name" value="GAF_2"/>
    <property type="match status" value="1"/>
</dbReference>
<dbReference type="InterPro" id="IPR003661">
    <property type="entry name" value="HisK_dim/P_dom"/>
</dbReference>
<feature type="domain" description="Histidine kinase" evidence="17">
    <location>
        <begin position="523"/>
        <end position="756"/>
    </location>
</feature>
<dbReference type="InterPro" id="IPR036097">
    <property type="entry name" value="HisK_dim/P_sf"/>
</dbReference>
<evidence type="ECO:0000256" key="13">
    <source>
        <dbReference type="ARBA" id="ARBA00074306"/>
    </source>
</evidence>
<dbReference type="CDD" id="cd06225">
    <property type="entry name" value="HAMP"/>
    <property type="match status" value="1"/>
</dbReference>
<keyword evidence="8" id="KW-0547">Nucleotide-binding</keyword>
<dbReference type="Gene3D" id="6.10.340.10">
    <property type="match status" value="1"/>
</dbReference>
<dbReference type="Pfam" id="PF00512">
    <property type="entry name" value="HisKA"/>
    <property type="match status" value="1"/>
</dbReference>
<evidence type="ECO:0000256" key="9">
    <source>
        <dbReference type="ARBA" id="ARBA00022777"/>
    </source>
</evidence>
<dbReference type="SUPFAM" id="SSF55874">
    <property type="entry name" value="ATPase domain of HSP90 chaperone/DNA topoisomerase II/histidine kinase"/>
    <property type="match status" value="1"/>
</dbReference>
<evidence type="ECO:0000259" key="18">
    <source>
        <dbReference type="PROSITE" id="PS50110"/>
    </source>
</evidence>
<evidence type="ECO:0000256" key="2">
    <source>
        <dbReference type="ARBA" id="ARBA00004651"/>
    </source>
</evidence>
<dbReference type="SMART" id="SM00387">
    <property type="entry name" value="HATPase_c"/>
    <property type="match status" value="1"/>
</dbReference>
<dbReference type="SMART" id="SM00448">
    <property type="entry name" value="REC"/>
    <property type="match status" value="1"/>
</dbReference>
<dbReference type="InterPro" id="IPR004358">
    <property type="entry name" value="Sig_transdc_His_kin-like_C"/>
</dbReference>
<dbReference type="SUPFAM" id="SSF47384">
    <property type="entry name" value="Homodimeric domain of signal transducing histidine kinase"/>
    <property type="match status" value="1"/>
</dbReference>
<dbReference type="EMBL" id="NFEZ01000003">
    <property type="protein sequence ID" value="PLT47488.1"/>
    <property type="molecule type" value="Genomic_DNA"/>
</dbReference>
<keyword evidence="16" id="KW-0812">Transmembrane</keyword>
<protein>
    <recommendedName>
        <fullName evidence="13">Circadian input-output histidine kinase CikA</fullName>
        <ecNumber evidence="4">2.7.13.3</ecNumber>
    </recommendedName>
</protein>
<dbReference type="InterPro" id="IPR003018">
    <property type="entry name" value="GAF"/>
</dbReference>
<feature type="modified residue" description="4-aspartylphosphate" evidence="14">
    <location>
        <position position="865"/>
    </location>
</feature>
<dbReference type="InterPro" id="IPR001789">
    <property type="entry name" value="Sig_transdc_resp-reg_receiver"/>
</dbReference>
<evidence type="ECO:0000256" key="10">
    <source>
        <dbReference type="ARBA" id="ARBA00022840"/>
    </source>
</evidence>
<dbReference type="InterPro" id="IPR003660">
    <property type="entry name" value="HAMP_dom"/>
</dbReference>
<dbReference type="Gene3D" id="3.30.450.40">
    <property type="match status" value="1"/>
</dbReference>
<gene>
    <name evidence="20" type="ORF">B8V81_1712</name>
</gene>
<dbReference type="PANTHER" id="PTHR43047:SF72">
    <property type="entry name" value="OSMOSENSING HISTIDINE PROTEIN KINASE SLN1"/>
    <property type="match status" value="1"/>
</dbReference>
<dbReference type="FunFam" id="3.30.565.10:FF:000010">
    <property type="entry name" value="Sensor histidine kinase RcsC"/>
    <property type="match status" value="1"/>
</dbReference>
<comment type="similarity">
    <text evidence="3">In the N-terminal section; belongs to the phytochrome family.</text>
</comment>
<keyword evidence="5" id="KW-1003">Cell membrane</keyword>
<dbReference type="PRINTS" id="PR00344">
    <property type="entry name" value="BCTRLSENSOR"/>
</dbReference>
<sequence>MEVNLSGRTDRRGRFTIRFKIISGYAVILACLAVSILIVFLQLAAVQEETEYVTEHDISVMNLTNAIEKNLLDMETGQRGFIITGEEAYLDPYRSGFSQWQNNYSELLALVSDNPSQTKLLELARGSIEQWLAITMPVIEAKQNGDEAKVGDFYAIDRGKQNMDQLRGSFDAFRQTEHKLAGQRLERLDRSNSLLRTTLLSLFLVSIVLSGLFGWLISRSIVRTIGSVTESIDGMADSRGRDLAQLAKRIEIRSRDEIADLAAATNRLLDEVEGHDWKQRQALAIGSALQQTGGAAETQEAFLRFAAEALRAPFAVLYAVESLKPSRRLQLACSVTGSGDGAAALPPAIEHGEGLVGRCFAEQRMRQYDVPESYVKIGSALGEASPPQLLLVPAVYEGRTLAVLEAARFEPFTPLEQDLALEAAEQLALALHRVHTGEEIRTLLQESQAMTEELQQQAEELQTQQEELQTQQEELEASNEQLIRQARLSEEKSQELQSIQQELTLYAAELERSSRYKNEFMANMSHELRTPLNSMLILSQMLAENPGGNLSPKEEEFAKVIHTAGEDLLVLINDILDLSKIEAGKMEISLEPLNLSELPALLQSSFRAHAERSGLEYAVIRRLNVPDMIVSDEQRLMQILKNLLSNAFKFTKQGGVTVTISRATEREVLQHLPSHAGRQVVAFEVRDTGVGIDPSKLDLIFEAFRQADGTTSRQFGGTGLGLSISRQLASLLQGCLFVESQPGLGSAFTLLLPSLGEAVRAEEPGRASGLLQEAAGYLDEEAAAGRSLEEMLAERLRLPSSETEPPRRGSRYGGRRVLIVDDDIRNVYSLTSFLEQQGIEVLTAANGREALDALAAFGCDLILMDMMMPVLDGYDAIREIRSIEAHRSLPIIALTAKAMPQDRELCLQAGATDYITKPLHLEQLSSLLEVWLPRRKV</sequence>
<keyword evidence="11" id="KW-0902">Two-component regulatory system</keyword>
<dbReference type="SUPFAM" id="SSF55781">
    <property type="entry name" value="GAF domain-like"/>
    <property type="match status" value="1"/>
</dbReference>
<feature type="transmembrane region" description="Helical" evidence="16">
    <location>
        <begin position="21"/>
        <end position="45"/>
    </location>
</feature>
<comment type="subcellular location">
    <subcellularLocation>
        <location evidence="2">Cell membrane</location>
        <topology evidence="2">Multi-pass membrane protein</topology>
    </subcellularLocation>
</comment>
<evidence type="ECO:0000256" key="8">
    <source>
        <dbReference type="ARBA" id="ARBA00022741"/>
    </source>
</evidence>
<evidence type="ECO:0000259" key="17">
    <source>
        <dbReference type="PROSITE" id="PS50109"/>
    </source>
</evidence>
<keyword evidence="16" id="KW-1133">Transmembrane helix</keyword>
<dbReference type="AlphaFoldDB" id="A0A2N5NAY7"/>
<dbReference type="SUPFAM" id="SSF52172">
    <property type="entry name" value="CheY-like"/>
    <property type="match status" value="1"/>
</dbReference>
<dbReference type="InterPro" id="IPR029016">
    <property type="entry name" value="GAF-like_dom_sf"/>
</dbReference>
<keyword evidence="9" id="KW-0418">Kinase</keyword>
<evidence type="ECO:0000256" key="5">
    <source>
        <dbReference type="ARBA" id="ARBA00022475"/>
    </source>
</evidence>
<dbReference type="CDD" id="cd00082">
    <property type="entry name" value="HisKA"/>
    <property type="match status" value="1"/>
</dbReference>
<dbReference type="SMART" id="SM00388">
    <property type="entry name" value="HisKA"/>
    <property type="match status" value="1"/>
</dbReference>
<evidence type="ECO:0000256" key="15">
    <source>
        <dbReference type="SAM" id="Coils"/>
    </source>
</evidence>
<dbReference type="Gene3D" id="1.10.287.130">
    <property type="match status" value="1"/>
</dbReference>
<comment type="caution">
    <text evidence="20">The sequence shown here is derived from an EMBL/GenBank/DDBJ whole genome shotgun (WGS) entry which is preliminary data.</text>
</comment>
<evidence type="ECO:0000256" key="3">
    <source>
        <dbReference type="ARBA" id="ARBA00006402"/>
    </source>
</evidence>
<organism evidence="20 21">
    <name type="scientific">Paenibacillus pasadenensis</name>
    <dbReference type="NCBI Taxonomy" id="217090"/>
    <lineage>
        <taxon>Bacteria</taxon>
        <taxon>Bacillati</taxon>
        <taxon>Bacillota</taxon>
        <taxon>Bacilli</taxon>
        <taxon>Bacillales</taxon>
        <taxon>Paenibacillaceae</taxon>
        <taxon>Paenibacillus</taxon>
    </lineage>
</organism>
<keyword evidence="21" id="KW-1185">Reference proteome</keyword>
<keyword evidence="7" id="KW-0808">Transferase</keyword>
<dbReference type="Gene3D" id="3.40.50.2300">
    <property type="match status" value="1"/>
</dbReference>
<dbReference type="GO" id="GO:0005886">
    <property type="term" value="C:plasma membrane"/>
    <property type="evidence" value="ECO:0007669"/>
    <property type="project" value="UniProtKB-SubCell"/>
</dbReference>
<dbReference type="InterPro" id="IPR005467">
    <property type="entry name" value="His_kinase_dom"/>
</dbReference>
<dbReference type="InterPro" id="IPR007891">
    <property type="entry name" value="CHASE3"/>
</dbReference>
<comment type="catalytic activity">
    <reaction evidence="1">
        <text>ATP + protein L-histidine = ADP + protein N-phospho-L-histidine.</text>
        <dbReference type="EC" id="2.7.13.3"/>
    </reaction>
</comment>
<evidence type="ECO:0000256" key="11">
    <source>
        <dbReference type="ARBA" id="ARBA00023012"/>
    </source>
</evidence>
<name>A0A2N5NAY7_9BACL</name>
<dbReference type="CDD" id="cd17546">
    <property type="entry name" value="REC_hyHK_CKI1_RcsC-like"/>
    <property type="match status" value="1"/>
</dbReference>
<dbReference type="Gene3D" id="3.30.565.10">
    <property type="entry name" value="Histidine kinase-like ATPase, C-terminal domain"/>
    <property type="match status" value="1"/>
</dbReference>
<dbReference type="InterPro" id="IPR036890">
    <property type="entry name" value="HATPase_C_sf"/>
</dbReference>
<keyword evidence="12 16" id="KW-0472">Membrane</keyword>
<dbReference type="Pfam" id="PF02518">
    <property type="entry name" value="HATPase_c"/>
    <property type="match status" value="1"/>
</dbReference>
<dbReference type="GO" id="GO:0009927">
    <property type="term" value="F:histidine phosphotransfer kinase activity"/>
    <property type="evidence" value="ECO:0007669"/>
    <property type="project" value="TreeGrafter"/>
</dbReference>
<feature type="domain" description="Response regulatory" evidence="18">
    <location>
        <begin position="816"/>
        <end position="932"/>
    </location>
</feature>
<evidence type="ECO:0000256" key="1">
    <source>
        <dbReference type="ARBA" id="ARBA00000085"/>
    </source>
</evidence>
<dbReference type="InterPro" id="IPR003594">
    <property type="entry name" value="HATPase_dom"/>
</dbReference>
<dbReference type="EC" id="2.7.13.3" evidence="4"/>
<evidence type="ECO:0000256" key="14">
    <source>
        <dbReference type="PROSITE-ProRule" id="PRU00169"/>
    </source>
</evidence>
<keyword evidence="6 14" id="KW-0597">Phosphoprotein</keyword>
<dbReference type="CDD" id="cd16922">
    <property type="entry name" value="HATPase_EvgS-ArcB-TorS-like"/>
    <property type="match status" value="1"/>
</dbReference>
<accession>A0A2N5NAY7</accession>
<dbReference type="Proteomes" id="UP000234789">
    <property type="component" value="Unassembled WGS sequence"/>
</dbReference>
<evidence type="ECO:0000256" key="6">
    <source>
        <dbReference type="ARBA" id="ARBA00022553"/>
    </source>
</evidence>